<dbReference type="EMBL" id="JYDL01000009">
    <property type="protein sequence ID" value="KRX26118.1"/>
    <property type="molecule type" value="Genomic_DNA"/>
</dbReference>
<accession>A0A0V0SHG7</accession>
<dbReference type="OrthoDB" id="10549399at2759"/>
<sequence>MVCKNRSTVLYARDAQIFLGQPNMGSQEDGRDQTTAREIDDYSNDTRYIELGAGGPGGWLARTANERLAHSGCYAFGPFDLAMVIWRARPSGGFFGYFMDPQLAQWRKQRLSGAQRSTVAAAGGLSDPGPAVRGYCCSSVRDRWASSARVGSSRRGR</sequence>
<evidence type="ECO:0000313" key="1">
    <source>
        <dbReference type="EMBL" id="KRX26118.1"/>
    </source>
</evidence>
<reference evidence="1 2" key="1">
    <citation type="submission" date="2015-01" db="EMBL/GenBank/DDBJ databases">
        <title>Evolution of Trichinella species and genotypes.</title>
        <authorList>
            <person name="Korhonen P.K."/>
            <person name="Edoardo P."/>
            <person name="Giuseppe L.R."/>
            <person name="Gasser R.B."/>
        </authorList>
    </citation>
    <scope>NUCLEOTIDE SEQUENCE [LARGE SCALE GENOMIC DNA]</scope>
    <source>
        <strain evidence="1">ISS37</strain>
    </source>
</reference>
<dbReference type="Proteomes" id="UP000054630">
    <property type="component" value="Unassembled WGS sequence"/>
</dbReference>
<gene>
    <name evidence="1" type="ORF">T07_13429</name>
</gene>
<protein>
    <submittedName>
        <fullName evidence="1">Uncharacterized protein</fullName>
    </submittedName>
</protein>
<dbReference type="AlphaFoldDB" id="A0A0V0SHG7"/>
<comment type="caution">
    <text evidence="1">The sequence shown here is derived from an EMBL/GenBank/DDBJ whole genome shotgun (WGS) entry which is preliminary data.</text>
</comment>
<organism evidence="1 2">
    <name type="scientific">Trichinella nelsoni</name>
    <dbReference type="NCBI Taxonomy" id="6336"/>
    <lineage>
        <taxon>Eukaryota</taxon>
        <taxon>Metazoa</taxon>
        <taxon>Ecdysozoa</taxon>
        <taxon>Nematoda</taxon>
        <taxon>Enoplea</taxon>
        <taxon>Dorylaimia</taxon>
        <taxon>Trichinellida</taxon>
        <taxon>Trichinellidae</taxon>
        <taxon>Trichinella</taxon>
    </lineage>
</organism>
<keyword evidence="2" id="KW-1185">Reference proteome</keyword>
<proteinExistence type="predicted"/>
<name>A0A0V0SHG7_9BILA</name>
<evidence type="ECO:0000313" key="2">
    <source>
        <dbReference type="Proteomes" id="UP000054630"/>
    </source>
</evidence>